<accession>A0A6P2BXC4</accession>
<sequence>MASHADLPVTVTYHHVDVFSAVAYAGNSVAVIIDPPPLTATQMALITRELRHFETVFVQTGPAGGQARARVFDLAEELDFAGHPVLGAAAVLHQTTGGAAGVPRDWTITLKARGVQVRTIGSADGHVSAVLDAGKPEFLGTLPLAEGPAVAAALGLTAADLDDSLPLEVVSTGLRYLVVPVRGGALARAGIRHDDFTGFLGGYGAQFAYVLDAETPEGRHWNNDGILEDVATGSAAGCVAAFLLRHGRAGDAQERSLSQGRFTGRPSQLAITAYGSPGAVERVTVGGDVATVATGFLHQLPAAR</sequence>
<dbReference type="PANTHER" id="PTHR13774:SF32">
    <property type="entry name" value="ANTISENSE-ENHANCING SEQUENCE 1"/>
    <property type="match status" value="1"/>
</dbReference>
<comment type="caution">
    <text evidence="2">The sequence shown here is derived from an EMBL/GenBank/DDBJ whole genome shotgun (WGS) entry which is preliminary data.</text>
</comment>
<evidence type="ECO:0000256" key="1">
    <source>
        <dbReference type="PIRSR" id="PIRSR016184-1"/>
    </source>
</evidence>
<dbReference type="Gene3D" id="3.10.310.10">
    <property type="entry name" value="Diaminopimelate Epimerase, Chain A, domain 1"/>
    <property type="match status" value="2"/>
</dbReference>
<evidence type="ECO:0000313" key="3">
    <source>
        <dbReference type="Proteomes" id="UP000460272"/>
    </source>
</evidence>
<proteinExistence type="predicted"/>
<evidence type="ECO:0000313" key="2">
    <source>
        <dbReference type="EMBL" id="TVZ03560.1"/>
    </source>
</evidence>
<dbReference type="GO" id="GO:0016853">
    <property type="term" value="F:isomerase activity"/>
    <property type="evidence" value="ECO:0007669"/>
    <property type="project" value="TreeGrafter"/>
</dbReference>
<dbReference type="InterPro" id="IPR003719">
    <property type="entry name" value="Phenazine_PhzF-like"/>
</dbReference>
<keyword evidence="3" id="KW-1185">Reference proteome</keyword>
<dbReference type="Pfam" id="PF02567">
    <property type="entry name" value="PhzC-PhzF"/>
    <property type="match status" value="1"/>
</dbReference>
<dbReference type="AlphaFoldDB" id="A0A6P2BXC4"/>
<gene>
    <name evidence="2" type="ORF">EAS64_24630</name>
</gene>
<dbReference type="NCBIfam" id="TIGR00654">
    <property type="entry name" value="PhzF_family"/>
    <property type="match status" value="1"/>
</dbReference>
<dbReference type="Proteomes" id="UP000460272">
    <property type="component" value="Unassembled WGS sequence"/>
</dbReference>
<dbReference type="PANTHER" id="PTHR13774">
    <property type="entry name" value="PHENAZINE BIOSYNTHESIS PROTEIN"/>
    <property type="match status" value="1"/>
</dbReference>
<dbReference type="EMBL" id="RPFW01000004">
    <property type="protein sequence ID" value="TVZ03560.1"/>
    <property type="molecule type" value="Genomic_DNA"/>
</dbReference>
<dbReference type="RefSeq" id="WP_145856445.1">
    <property type="nucleotide sequence ID" value="NZ_RPFW01000004.1"/>
</dbReference>
<organism evidence="2 3">
    <name type="scientific">Trebonia kvetii</name>
    <dbReference type="NCBI Taxonomy" id="2480626"/>
    <lineage>
        <taxon>Bacteria</taxon>
        <taxon>Bacillati</taxon>
        <taxon>Actinomycetota</taxon>
        <taxon>Actinomycetes</taxon>
        <taxon>Streptosporangiales</taxon>
        <taxon>Treboniaceae</taxon>
        <taxon>Trebonia</taxon>
    </lineage>
</organism>
<dbReference type="GO" id="GO:0005737">
    <property type="term" value="C:cytoplasm"/>
    <property type="evidence" value="ECO:0007669"/>
    <property type="project" value="TreeGrafter"/>
</dbReference>
<dbReference type="SUPFAM" id="SSF54506">
    <property type="entry name" value="Diaminopimelate epimerase-like"/>
    <property type="match status" value="1"/>
</dbReference>
<protein>
    <submittedName>
        <fullName evidence="2">PhzF family phenazine biosynthesis protein</fullName>
    </submittedName>
</protein>
<dbReference type="OrthoDB" id="9788221at2"/>
<reference evidence="2 3" key="1">
    <citation type="submission" date="2018-11" db="EMBL/GenBank/DDBJ databases">
        <title>Trebonia kvetii gen.nov., sp.nov., a novel acidophilic actinobacterium, and proposal of the new actinobacterial family Treboniaceae fam. nov.</title>
        <authorList>
            <person name="Rapoport D."/>
            <person name="Sagova-Mareckova M."/>
            <person name="Sedlacek I."/>
            <person name="Provaznik J."/>
            <person name="Kralova S."/>
            <person name="Pavlinic D."/>
            <person name="Benes V."/>
            <person name="Kopecky J."/>
        </authorList>
    </citation>
    <scope>NUCLEOTIDE SEQUENCE [LARGE SCALE GENOMIC DNA]</scope>
    <source>
        <strain evidence="2 3">15Tr583</strain>
    </source>
</reference>
<name>A0A6P2BXC4_9ACTN</name>
<feature type="active site" evidence="1">
    <location>
        <position position="54"/>
    </location>
</feature>
<dbReference type="PIRSF" id="PIRSF016184">
    <property type="entry name" value="PhzC_PhzF"/>
    <property type="match status" value="1"/>
</dbReference>